<dbReference type="Pfam" id="PF01906">
    <property type="entry name" value="YbjQ_1"/>
    <property type="match status" value="1"/>
</dbReference>
<reference evidence="2" key="1">
    <citation type="journal article" date="2016" name="Int. J. Mol. Sci.">
        <title>Comparative genomics of the extreme acidophile Acidithiobacillus thiooxidans reveals intraspecific divergence and niche adaptation.</title>
        <authorList>
            <person name="Zhang X."/>
            <person name="Feng X."/>
            <person name="Tao J."/>
            <person name="Ma L."/>
            <person name="Xiao Y."/>
            <person name="Liang Y."/>
            <person name="Liu X."/>
            <person name="Yin H."/>
        </authorList>
    </citation>
    <scope>NUCLEOTIDE SEQUENCE [LARGE SCALE GENOMIC DNA]</scope>
    <source>
        <strain evidence="2">DXS-W</strain>
    </source>
</reference>
<proteinExistence type="inferred from homology"/>
<gene>
    <name evidence="2" type="ORF">A6M23_09710</name>
</gene>
<name>A0A1C2I960_ACITH</name>
<keyword evidence="3" id="KW-1185">Reference proteome</keyword>
<evidence type="ECO:0008006" key="4">
    <source>
        <dbReference type="Google" id="ProtNLM"/>
    </source>
</evidence>
<evidence type="ECO:0000256" key="1">
    <source>
        <dbReference type="ARBA" id="ARBA00010751"/>
    </source>
</evidence>
<dbReference type="InterPro" id="IPR035439">
    <property type="entry name" value="UPF0145_dom_sf"/>
</dbReference>
<dbReference type="AlphaFoldDB" id="A0A1C2I960"/>
<comment type="caution">
    <text evidence="2">The sequence shown here is derived from an EMBL/GenBank/DDBJ whole genome shotgun (WGS) entry which is preliminary data.</text>
</comment>
<evidence type="ECO:0000313" key="2">
    <source>
        <dbReference type="EMBL" id="OCX72508.1"/>
    </source>
</evidence>
<dbReference type="SUPFAM" id="SSF117782">
    <property type="entry name" value="YbjQ-like"/>
    <property type="match status" value="1"/>
</dbReference>
<dbReference type="InterPro" id="IPR002765">
    <property type="entry name" value="UPF0145_YbjQ-like"/>
</dbReference>
<comment type="similarity">
    <text evidence="1">Belongs to the UPF0145 family.</text>
</comment>
<dbReference type="RefSeq" id="WP_065980289.1">
    <property type="nucleotide sequence ID" value="NZ_LWRY01000109.1"/>
</dbReference>
<evidence type="ECO:0000313" key="3">
    <source>
        <dbReference type="Proteomes" id="UP000095008"/>
    </source>
</evidence>
<organism evidence="2 3">
    <name type="scientific">Acidithiobacillus thiooxidans</name>
    <name type="common">Thiobacillus thiooxidans</name>
    <dbReference type="NCBI Taxonomy" id="930"/>
    <lineage>
        <taxon>Bacteria</taxon>
        <taxon>Pseudomonadati</taxon>
        <taxon>Pseudomonadota</taxon>
        <taxon>Acidithiobacillia</taxon>
        <taxon>Acidithiobacillales</taxon>
        <taxon>Acidithiobacillaceae</taxon>
        <taxon>Acidithiobacillus</taxon>
    </lineage>
</organism>
<dbReference type="EMBL" id="LWRY01000109">
    <property type="protein sequence ID" value="OCX72508.1"/>
    <property type="molecule type" value="Genomic_DNA"/>
</dbReference>
<dbReference type="Gene3D" id="3.30.110.70">
    <property type="entry name" value="Hypothetical protein apc22750. Chain B"/>
    <property type="match status" value="1"/>
</dbReference>
<sequence>MRSEPVEAQKIPLSTTDSIQESPNTQIITVMNRAYYGECFSRQPDDTLDMLQEKARTLGAKAVIGVRLVPMVDERGIRVMMAYGTAVTGNQLTKELSK</sequence>
<accession>A0A1C2I960</accession>
<protein>
    <recommendedName>
        <fullName evidence="4">Heavy metal-binding domain-containing protein</fullName>
    </recommendedName>
</protein>
<dbReference type="Proteomes" id="UP000095008">
    <property type="component" value="Unassembled WGS sequence"/>
</dbReference>